<keyword evidence="1" id="KW-0732">Signal</keyword>
<dbReference type="AlphaFoldDB" id="A0A8X7UEE2"/>
<reference evidence="2 3" key="1">
    <citation type="submission" date="2020-02" db="EMBL/GenBank/DDBJ databases">
        <authorList>
            <person name="Ma Q."/>
            <person name="Huang Y."/>
            <person name="Song X."/>
            <person name="Pei D."/>
        </authorList>
    </citation>
    <scope>NUCLEOTIDE SEQUENCE [LARGE SCALE GENOMIC DNA]</scope>
    <source>
        <strain evidence="2">Sxm20200214</strain>
        <tissue evidence="2">Leaf</tissue>
    </source>
</reference>
<organism evidence="2 3">
    <name type="scientific">Brassica carinata</name>
    <name type="common">Ethiopian mustard</name>
    <name type="synonym">Abyssinian cabbage</name>
    <dbReference type="NCBI Taxonomy" id="52824"/>
    <lineage>
        <taxon>Eukaryota</taxon>
        <taxon>Viridiplantae</taxon>
        <taxon>Streptophyta</taxon>
        <taxon>Embryophyta</taxon>
        <taxon>Tracheophyta</taxon>
        <taxon>Spermatophyta</taxon>
        <taxon>Magnoliopsida</taxon>
        <taxon>eudicotyledons</taxon>
        <taxon>Gunneridae</taxon>
        <taxon>Pentapetalae</taxon>
        <taxon>rosids</taxon>
        <taxon>malvids</taxon>
        <taxon>Brassicales</taxon>
        <taxon>Brassicaceae</taxon>
        <taxon>Brassiceae</taxon>
        <taxon>Brassica</taxon>
    </lineage>
</organism>
<keyword evidence="3" id="KW-1185">Reference proteome</keyword>
<dbReference type="OrthoDB" id="10492702at2759"/>
<dbReference type="EMBL" id="JAAMPC010000012">
    <property type="protein sequence ID" value="KAG2274441.1"/>
    <property type="molecule type" value="Genomic_DNA"/>
</dbReference>
<sequence>MGLFLVTTCVNVLVVGSKLSSMADCGLLVRTSLHFGFLIHSSISSYSWDGDCSPLMCLVLLSSTLTH</sequence>
<proteinExistence type="predicted"/>
<accession>A0A8X7UEE2</accession>
<evidence type="ECO:0000313" key="3">
    <source>
        <dbReference type="Proteomes" id="UP000886595"/>
    </source>
</evidence>
<evidence type="ECO:0000256" key="1">
    <source>
        <dbReference type="SAM" id="SignalP"/>
    </source>
</evidence>
<name>A0A8X7UEE2_BRACI</name>
<gene>
    <name evidence="2" type="ORF">Bca52824_056996</name>
</gene>
<dbReference type="Proteomes" id="UP000886595">
    <property type="component" value="Unassembled WGS sequence"/>
</dbReference>
<protein>
    <submittedName>
        <fullName evidence="2">Uncharacterized protein</fullName>
    </submittedName>
</protein>
<feature type="signal peptide" evidence="1">
    <location>
        <begin position="1"/>
        <end position="16"/>
    </location>
</feature>
<evidence type="ECO:0000313" key="2">
    <source>
        <dbReference type="EMBL" id="KAG2274441.1"/>
    </source>
</evidence>
<feature type="chain" id="PRO_5036442769" evidence="1">
    <location>
        <begin position="17"/>
        <end position="67"/>
    </location>
</feature>
<comment type="caution">
    <text evidence="2">The sequence shown here is derived from an EMBL/GenBank/DDBJ whole genome shotgun (WGS) entry which is preliminary data.</text>
</comment>